<dbReference type="PANTHER" id="PTHR11042:SF136">
    <property type="entry name" value="EIF-2-ALPHA KINASE GCN2"/>
    <property type="match status" value="1"/>
</dbReference>
<dbReference type="GO" id="GO:0005524">
    <property type="term" value="F:ATP binding"/>
    <property type="evidence" value="ECO:0007669"/>
    <property type="project" value="UniProtKB-UniRule"/>
</dbReference>
<dbReference type="GO" id="GO:0005634">
    <property type="term" value="C:nucleus"/>
    <property type="evidence" value="ECO:0007669"/>
    <property type="project" value="TreeGrafter"/>
</dbReference>
<dbReference type="SMART" id="SM00220">
    <property type="entry name" value="S_TKc"/>
    <property type="match status" value="1"/>
</dbReference>
<feature type="compositionally biased region" description="Basic and acidic residues" evidence="13">
    <location>
        <begin position="160"/>
        <end position="176"/>
    </location>
</feature>
<dbReference type="InterPro" id="IPR050339">
    <property type="entry name" value="CC_SR_Kinase"/>
</dbReference>
<dbReference type="GO" id="GO:0005829">
    <property type="term" value="C:cytosol"/>
    <property type="evidence" value="ECO:0007669"/>
    <property type="project" value="TreeGrafter"/>
</dbReference>
<dbReference type="Gene3D" id="3.40.50.800">
    <property type="entry name" value="Anticodon-binding domain"/>
    <property type="match status" value="1"/>
</dbReference>
<dbReference type="InterPro" id="IPR011009">
    <property type="entry name" value="Kinase-like_dom_sf"/>
</dbReference>
<dbReference type="GeneID" id="18810515"/>
<dbReference type="InterPro" id="IPR036621">
    <property type="entry name" value="Anticodon-bd_dom_sf"/>
</dbReference>
<dbReference type="InterPro" id="IPR017441">
    <property type="entry name" value="Protein_kinase_ATP_BS"/>
</dbReference>
<accession>F8PBU4</accession>
<keyword evidence="6 11" id="KW-0067">ATP-binding</keyword>
<dbReference type="CDD" id="cd23823">
    <property type="entry name" value="RWD_GCN2"/>
    <property type="match status" value="1"/>
</dbReference>
<dbReference type="GO" id="GO:0000077">
    <property type="term" value="P:DNA damage checkpoint signaling"/>
    <property type="evidence" value="ECO:0007669"/>
    <property type="project" value="InterPro"/>
</dbReference>
<evidence type="ECO:0000313" key="16">
    <source>
        <dbReference type="EMBL" id="EGO19731.1"/>
    </source>
</evidence>
<dbReference type="PROSITE" id="PS50908">
    <property type="entry name" value="RWD"/>
    <property type="match status" value="1"/>
</dbReference>
<dbReference type="HOGENOM" id="CLU_001222_2_0_1"/>
<dbReference type="EMBL" id="GL945443">
    <property type="protein sequence ID" value="EGO19731.1"/>
    <property type="molecule type" value="Genomic_DNA"/>
</dbReference>
<feature type="region of interest" description="Disordered" evidence="13">
    <location>
        <begin position="537"/>
        <end position="558"/>
    </location>
</feature>
<keyword evidence="5" id="KW-0418">Kinase</keyword>
<reference evidence="16" key="1">
    <citation type="submission" date="2011-04" db="EMBL/GenBank/DDBJ databases">
        <title>Evolution of plant cell wall degrading machinery underlies the functional diversity of forest fungi.</title>
        <authorList>
            <consortium name="US DOE Joint Genome Institute (JGI-PGF)"/>
            <person name="Eastwood D.C."/>
            <person name="Floudas D."/>
            <person name="Binder M."/>
            <person name="Majcherczyk A."/>
            <person name="Schneider P."/>
            <person name="Aerts A."/>
            <person name="Asiegbu F.O."/>
            <person name="Baker S.E."/>
            <person name="Barry K."/>
            <person name="Bendiksby M."/>
            <person name="Blumentritt M."/>
            <person name="Coutinho P.M."/>
            <person name="Cullen D."/>
            <person name="Cullen D."/>
            <person name="Gathman A."/>
            <person name="Goodell B."/>
            <person name="Henrissat B."/>
            <person name="Ihrmark K."/>
            <person name="Kauserud H."/>
            <person name="Kohler A."/>
            <person name="LaButti K."/>
            <person name="Lapidus A."/>
            <person name="Lavin J.L."/>
            <person name="Lee Y.-H."/>
            <person name="Lindquist E."/>
            <person name="Lilly W."/>
            <person name="Lucas S."/>
            <person name="Morin E."/>
            <person name="Murat C."/>
            <person name="Oguiza J.A."/>
            <person name="Park J."/>
            <person name="Pisabarro A.G."/>
            <person name="Riley R."/>
            <person name="Rosling A."/>
            <person name="Salamov A."/>
            <person name="Schmidt O."/>
            <person name="Schmutz J."/>
            <person name="Skrede I."/>
            <person name="Stenlid J."/>
            <person name="Wiebenga A."/>
            <person name="Xie X."/>
            <person name="Kues U."/>
            <person name="Hibbett D.S."/>
            <person name="Hoffmeister D."/>
            <person name="Hogberg N."/>
            <person name="Martin F."/>
            <person name="Grigoriev I.V."/>
            <person name="Watkinson S.C."/>
        </authorList>
    </citation>
    <scope>NUCLEOTIDE SEQUENCE</scope>
    <source>
        <strain evidence="16">S7.9</strain>
    </source>
</reference>
<dbReference type="Gene3D" id="3.10.110.10">
    <property type="entry name" value="Ubiquitin Conjugating Enzyme"/>
    <property type="match status" value="1"/>
</dbReference>
<keyword evidence="2" id="KW-0723">Serine/threonine-protein kinase</keyword>
<dbReference type="InterPro" id="IPR008271">
    <property type="entry name" value="Ser/Thr_kinase_AS"/>
</dbReference>
<dbReference type="PANTHER" id="PTHR11042">
    <property type="entry name" value="EUKARYOTIC TRANSLATION INITIATION FACTOR 2-ALPHA KINASE EIF2-ALPHA KINASE -RELATED"/>
    <property type="match status" value="1"/>
</dbReference>
<dbReference type="GO" id="GO:0004694">
    <property type="term" value="F:eukaryotic translation initiation factor 2alpha kinase activity"/>
    <property type="evidence" value="ECO:0007669"/>
    <property type="project" value="InterPro"/>
</dbReference>
<evidence type="ECO:0000256" key="3">
    <source>
        <dbReference type="ARBA" id="ARBA00022679"/>
    </source>
</evidence>
<evidence type="ECO:0000256" key="2">
    <source>
        <dbReference type="ARBA" id="ARBA00022527"/>
    </source>
</evidence>
<feature type="compositionally biased region" description="Acidic residues" evidence="13">
    <location>
        <begin position="706"/>
        <end position="717"/>
    </location>
</feature>
<dbReference type="PIRSF" id="PIRSF000660">
    <property type="entry name" value="Ser/Thr_PK_GCN2"/>
    <property type="match status" value="1"/>
</dbReference>
<sequence>METTEELQQLEITALKSIYDCDFLEPPPPKAWKVRLLGSSADSFRRSQYHYFTYAAATLPEFIIKVPHPDPAHGLKIYFHLHTKFPKDLSHLACPTFTIQKPIKGLNNEYESSLTKAIHAEAQKLRGSEMVFQIVTFAQEWIAKYINPPIESHGSLANEMTKRATDEERERKQKAEEEAERESERAAQLAEQLHEQIQADAQRHLIAKEMQYKAARQRALSDATEVPPAGDTPTESFNEEIEFKGVKFNTVKMFHPRRECLGTTYLADPLCDDVQATLPLEVHSIVFQTEYYISTQGKKKLKQLEAEIQRLTNIRHPNLLSIFAVKLTMHHTNAPPRLIVLSEQRPALTLQDVLEDCECLREERAMDYLGQILSALNAVHAGELVHRGLDICCVGLATRENRSQSKLVKIGKVGYHVRLQDLHRSNPFGSGILSSSEEAVLSDAWLSKDVLESPLSYTRSRDIHHVGIVLLQMLMGRDVTRQYSDPQAALQRSPISPGLQQYAMSMLVPSKKNHVSCLSLLADLAAMSFHSTATRPKTPMYSGHTHSSSPEKDYFRTPAGTRQASRWKEDWEELELLGKGAFGSVVKARNKIDSRIYAVKKVRLRTSQSDTKIFREVNALSRLSHRFIVRYYTTWVETSEIASTAPSSGSDSDDSGTESGMTSVPHSERRGNSDPFSIDLDDLDDYGSGTQSSFPSIHFTRSDLTEKDEDEEDDSDDPFGNLFASEYNGMSILIDHGLIGLTRFIQEFVERQTLRERIAEGLSEEEAWRLFNQILDALVHMSSLGILHRDIKLTNIFIGKRQYGKGDCKVGDFGLATSSLAAVDPSDVSPHLGHSDSDMTLEVGTKLYIAPEVQSRKRGPRNHNKADMYSLGIVFFEMNYSFTTGAERIAVIEDLRKPEIYFPNGWDRPRQKQIITQLLKHDPADRPTALELSQSSLIPPRVEDEYFKGALRMMAKQDSPHHQAVLSSLFNQPSNQVRSYLYDLEAEIPEHAYLNDIVQDRISAIFRLHGAVDMEPPLLMPCTSLEENQNQAVYIDRHGDVVTLPNNALVPFARLAARNNLKRIKRFHITNIYRPNVVPGHPKVTKAAVLDIITPDITGGLIAAGAEMLMLLNNCLNTFPNLAQSYEIHISHSRIVDLALNRIPLDLRPAVIDIINQSKSSAFQKRTSLLKKGLLRSTADELEVLAEVDEDIDVLLSRLDKVSPTLLSVMQPAIEEMKQTMYYATSAGFNSPILFHPLMWGAHHIHFNDGVRFEVVRRTRRLDVLAACGRYDGLISQCSPPKPKADPIRAFAVQIALEKITVALAAFQSTSVKALVKEQRSFGFWSPRRCDVYIVSYQPGYLQDRLETAAMLWQHNISADVMYDANLVDVEHESHVELCSREGILFAVYPRPRTARRDHPAFKVKSILKGTEYEVSRAELVSWLQHEILEQKRVDSSTSGALITPDATSGVLASKDVSLPPAVQLILPGDTKKQRKQVKQIFLDRAYEKATQLKVAVHNGIPMLVIDVPTATVDSLVKSSSWITDEEAWRSIAASVPSLHSAYAHQVREAAAKRKAEGHSFLLLYAVREDRCQLMNLN</sequence>
<dbReference type="SUPFAM" id="SSF55681">
    <property type="entry name" value="Class II aaRS and biotin synthetases"/>
    <property type="match status" value="1"/>
</dbReference>
<dbReference type="Gene3D" id="1.10.510.10">
    <property type="entry name" value="Transferase(Phosphotransferase) domain 1"/>
    <property type="match status" value="2"/>
</dbReference>
<feature type="binding site" evidence="11">
    <location>
        <begin position="577"/>
        <end position="585"/>
    </location>
    <ligand>
        <name>ATP</name>
        <dbReference type="ChEBI" id="CHEBI:30616"/>
    </ligand>
</feature>
<comment type="catalytic activity">
    <reaction evidence="8">
        <text>L-threonyl-[protein] + ATP = O-phospho-L-threonyl-[protein] + ADP + H(+)</text>
        <dbReference type="Rhea" id="RHEA:46608"/>
        <dbReference type="Rhea" id="RHEA-COMP:11060"/>
        <dbReference type="Rhea" id="RHEA-COMP:11605"/>
        <dbReference type="ChEBI" id="CHEBI:15378"/>
        <dbReference type="ChEBI" id="CHEBI:30013"/>
        <dbReference type="ChEBI" id="CHEBI:30616"/>
        <dbReference type="ChEBI" id="CHEBI:61977"/>
        <dbReference type="ChEBI" id="CHEBI:456216"/>
        <dbReference type="EC" id="2.7.11.1"/>
    </reaction>
</comment>
<feature type="region of interest" description="Disordered" evidence="13">
    <location>
        <begin position="156"/>
        <end position="185"/>
    </location>
</feature>
<evidence type="ECO:0000256" key="5">
    <source>
        <dbReference type="ARBA" id="ARBA00022777"/>
    </source>
</evidence>
<dbReference type="PROSITE" id="PS00107">
    <property type="entry name" value="PROTEIN_KINASE_ATP"/>
    <property type="match status" value="1"/>
</dbReference>
<dbReference type="PROSITE" id="PS50011">
    <property type="entry name" value="PROTEIN_KINASE_DOM"/>
    <property type="match status" value="2"/>
</dbReference>
<protein>
    <recommendedName>
        <fullName evidence="1">non-specific serine/threonine protein kinase</fullName>
        <ecNumber evidence="1">2.7.11.1</ecNumber>
    </recommendedName>
</protein>
<dbReference type="InterPro" id="IPR016255">
    <property type="entry name" value="Gcn2"/>
</dbReference>
<evidence type="ECO:0000256" key="7">
    <source>
        <dbReference type="ARBA" id="ARBA00037982"/>
    </source>
</evidence>
<dbReference type="EC" id="2.7.11.1" evidence="1"/>
<evidence type="ECO:0000259" key="14">
    <source>
        <dbReference type="PROSITE" id="PS50011"/>
    </source>
</evidence>
<dbReference type="RefSeq" id="XP_007323864.1">
    <property type="nucleotide sequence ID" value="XM_007323802.1"/>
</dbReference>
<dbReference type="Gene3D" id="3.30.930.10">
    <property type="entry name" value="Bira Bifunctional Protein, Domain 2"/>
    <property type="match status" value="1"/>
</dbReference>
<feature type="binding site" evidence="12">
    <location>
        <position position="601"/>
    </location>
    <ligand>
        <name>ATP</name>
        <dbReference type="ChEBI" id="CHEBI:30616"/>
    </ligand>
</feature>
<evidence type="ECO:0000256" key="11">
    <source>
        <dbReference type="PIRSR" id="PIRSR000660-2"/>
    </source>
</evidence>
<dbReference type="InterPro" id="IPR006575">
    <property type="entry name" value="RWD_dom"/>
</dbReference>
<gene>
    <name evidence="16" type="ORF">SERLADRAFT_374442</name>
</gene>
<comment type="similarity">
    <text evidence="7">Belongs to the protein kinase superfamily. Ser/Thr protein kinase family. GCN2 subfamily.</text>
</comment>
<name>F8PBU4_SERL9</name>
<evidence type="ECO:0000256" key="10">
    <source>
        <dbReference type="PIRSR" id="PIRSR000660-1"/>
    </source>
</evidence>
<feature type="region of interest" description="Disordered" evidence="13">
    <location>
        <begin position="642"/>
        <end position="720"/>
    </location>
</feature>
<comment type="catalytic activity">
    <reaction evidence="9">
        <text>L-seryl-[protein] + ATP = O-phospho-L-seryl-[protein] + ADP + H(+)</text>
        <dbReference type="Rhea" id="RHEA:17989"/>
        <dbReference type="Rhea" id="RHEA-COMP:9863"/>
        <dbReference type="Rhea" id="RHEA-COMP:11604"/>
        <dbReference type="ChEBI" id="CHEBI:15378"/>
        <dbReference type="ChEBI" id="CHEBI:29999"/>
        <dbReference type="ChEBI" id="CHEBI:30616"/>
        <dbReference type="ChEBI" id="CHEBI:83421"/>
        <dbReference type="ChEBI" id="CHEBI:456216"/>
        <dbReference type="EC" id="2.7.11.1"/>
    </reaction>
</comment>
<dbReference type="Proteomes" id="UP000008064">
    <property type="component" value="Unassembled WGS sequence"/>
</dbReference>
<feature type="active site" description="Proton acceptor" evidence="10">
    <location>
        <position position="790"/>
    </location>
</feature>
<evidence type="ECO:0000256" key="9">
    <source>
        <dbReference type="ARBA" id="ARBA00048679"/>
    </source>
</evidence>
<evidence type="ECO:0000256" key="13">
    <source>
        <dbReference type="SAM" id="MobiDB-lite"/>
    </source>
</evidence>
<dbReference type="OrthoDB" id="341578at2759"/>
<dbReference type="InterPro" id="IPR045864">
    <property type="entry name" value="aa-tRNA-synth_II/BPL/LPL"/>
</dbReference>
<evidence type="ECO:0000256" key="1">
    <source>
        <dbReference type="ARBA" id="ARBA00012513"/>
    </source>
</evidence>
<evidence type="ECO:0000256" key="12">
    <source>
        <dbReference type="PROSITE-ProRule" id="PRU10141"/>
    </source>
</evidence>
<dbReference type="Pfam" id="PF12745">
    <property type="entry name" value="HGTP_anticodon2"/>
    <property type="match status" value="1"/>
</dbReference>
<dbReference type="KEGG" id="sla:SERLADRAFT_374442"/>
<evidence type="ECO:0000256" key="6">
    <source>
        <dbReference type="ARBA" id="ARBA00022840"/>
    </source>
</evidence>
<keyword evidence="4 11" id="KW-0547">Nucleotide-binding</keyword>
<dbReference type="GO" id="GO:1990625">
    <property type="term" value="P:negative regulation of cytoplasmic translational initiation in response to stress"/>
    <property type="evidence" value="ECO:0007669"/>
    <property type="project" value="TreeGrafter"/>
</dbReference>
<dbReference type="Pfam" id="PF05773">
    <property type="entry name" value="RWD"/>
    <property type="match status" value="1"/>
</dbReference>
<evidence type="ECO:0000256" key="4">
    <source>
        <dbReference type="ARBA" id="ARBA00022741"/>
    </source>
</evidence>
<dbReference type="InterPro" id="IPR024435">
    <property type="entry name" value="HisRS-related_dom"/>
</dbReference>
<dbReference type="InterPro" id="IPR016135">
    <property type="entry name" value="UBQ-conjugating_enzyme/RWD"/>
</dbReference>
<dbReference type="Pfam" id="PF00069">
    <property type="entry name" value="Pkinase"/>
    <property type="match status" value="3"/>
</dbReference>
<feature type="domain" description="RWD" evidence="15">
    <location>
        <begin position="10"/>
        <end position="145"/>
    </location>
</feature>
<dbReference type="PROSITE" id="PS00108">
    <property type="entry name" value="PROTEIN_KINASE_ST"/>
    <property type="match status" value="1"/>
</dbReference>
<dbReference type="Gene3D" id="3.30.200.20">
    <property type="entry name" value="Phosphorylase Kinase, domain 1"/>
    <property type="match status" value="1"/>
</dbReference>
<dbReference type="SUPFAM" id="SSF54495">
    <property type="entry name" value="UBC-like"/>
    <property type="match status" value="1"/>
</dbReference>
<evidence type="ECO:0000259" key="15">
    <source>
        <dbReference type="PROSITE" id="PS50908"/>
    </source>
</evidence>
<feature type="domain" description="Protein kinase" evidence="14">
    <location>
        <begin position="212"/>
        <end position="533"/>
    </location>
</feature>
<dbReference type="InterPro" id="IPR000719">
    <property type="entry name" value="Prot_kinase_dom"/>
</dbReference>
<feature type="domain" description="Protein kinase" evidence="14">
    <location>
        <begin position="571"/>
        <end position="947"/>
    </location>
</feature>
<evidence type="ECO:0000256" key="8">
    <source>
        <dbReference type="ARBA" id="ARBA00047899"/>
    </source>
</evidence>
<feature type="binding site" evidence="11">
    <location>
        <position position="600"/>
    </location>
    <ligand>
        <name>ATP</name>
        <dbReference type="ChEBI" id="CHEBI:30616"/>
    </ligand>
</feature>
<keyword evidence="3" id="KW-0808">Transferase</keyword>
<proteinExistence type="inferred from homology"/>
<dbReference type="SUPFAM" id="SSF56112">
    <property type="entry name" value="Protein kinase-like (PK-like)"/>
    <property type="match status" value="2"/>
</dbReference>
<organism>
    <name type="scientific">Serpula lacrymans var. lacrymans (strain S7.9)</name>
    <name type="common">Dry rot fungus</name>
    <dbReference type="NCBI Taxonomy" id="578457"/>
    <lineage>
        <taxon>Eukaryota</taxon>
        <taxon>Fungi</taxon>
        <taxon>Dikarya</taxon>
        <taxon>Basidiomycota</taxon>
        <taxon>Agaricomycotina</taxon>
        <taxon>Agaricomycetes</taxon>
        <taxon>Agaricomycetidae</taxon>
        <taxon>Boletales</taxon>
        <taxon>Coniophorineae</taxon>
        <taxon>Serpulaceae</taxon>
        <taxon>Serpula</taxon>
    </lineage>
</organism>